<keyword evidence="5" id="KW-1185">Reference proteome</keyword>
<dbReference type="GO" id="GO:0003955">
    <property type="term" value="F:NAD(P)H dehydrogenase (quinone) activity"/>
    <property type="evidence" value="ECO:0007669"/>
    <property type="project" value="TreeGrafter"/>
</dbReference>
<dbReference type="Pfam" id="PF02525">
    <property type="entry name" value="Flavodoxin_2"/>
    <property type="match status" value="1"/>
</dbReference>
<dbReference type="InterPro" id="IPR003680">
    <property type="entry name" value="Flavodoxin_fold"/>
</dbReference>
<dbReference type="InterPro" id="IPR029039">
    <property type="entry name" value="Flavoprotein-like_sf"/>
</dbReference>
<sequence>MKKETSNKAMSKKILILQGHPNPDSYCFALAEAYKSAAIAAGAEVRELVINDLKFNFNPPEYRSKLIPELEEDVLKAQDEIRWAEHLVFVYPTWWGTMPTLLKAFIDRVFTSGFAFKYRQDSIWWDRLLKGKSARLIVTMDAPPWYYRFVNGSPGHKAMKNTILEFCGVKPVKITTIGSVKTSNLAQRQKWLNQIGNLGNQYL</sequence>
<dbReference type="AlphaFoldDB" id="L8MUD7"/>
<keyword evidence="2" id="KW-0560">Oxidoreductase</keyword>
<evidence type="ECO:0000256" key="2">
    <source>
        <dbReference type="ARBA" id="ARBA00023002"/>
    </source>
</evidence>
<reference evidence="4 5" key="1">
    <citation type="journal article" date="2013" name="Proc. Natl. Acad. Sci. U.S.A.">
        <title>Improving the coverage of the cyanobacterial phylum using diversity-driven genome sequencing.</title>
        <authorList>
            <person name="Shih P.M."/>
            <person name="Wu D."/>
            <person name="Latifi A."/>
            <person name="Axen S.D."/>
            <person name="Fewer D.P."/>
            <person name="Talla E."/>
            <person name="Calteau A."/>
            <person name="Cai F."/>
            <person name="Tandeau de Marsac N."/>
            <person name="Rippka R."/>
            <person name="Herdman M."/>
            <person name="Sivonen K."/>
            <person name="Coursin T."/>
            <person name="Laurent T."/>
            <person name="Goodwin L."/>
            <person name="Nolan M."/>
            <person name="Davenport K.W."/>
            <person name="Han C.S."/>
            <person name="Rubin E.M."/>
            <person name="Eisen J.A."/>
            <person name="Woyke T."/>
            <person name="Gugger M."/>
            <person name="Kerfeld C.A."/>
        </authorList>
    </citation>
    <scope>NUCLEOTIDE SEQUENCE [LARGE SCALE GENOMIC DNA]</scope>
    <source>
        <strain evidence="4 5">PCC 7429</strain>
    </source>
</reference>
<evidence type="ECO:0000313" key="5">
    <source>
        <dbReference type="Proteomes" id="UP000011201"/>
    </source>
</evidence>
<organism evidence="4 5">
    <name type="scientific">Pseudanabaena biceps PCC 7429</name>
    <dbReference type="NCBI Taxonomy" id="927668"/>
    <lineage>
        <taxon>Bacteria</taxon>
        <taxon>Bacillati</taxon>
        <taxon>Cyanobacteriota</taxon>
        <taxon>Cyanophyceae</taxon>
        <taxon>Pseudanabaenales</taxon>
        <taxon>Pseudanabaenaceae</taxon>
        <taxon>Pseudanabaena</taxon>
    </lineage>
</organism>
<dbReference type="PANTHER" id="PTHR10204:SF34">
    <property type="entry name" value="NAD(P)H DEHYDROGENASE [QUINONE] 1 ISOFORM 1"/>
    <property type="match status" value="1"/>
</dbReference>
<comment type="caution">
    <text evidence="4">The sequence shown here is derived from an EMBL/GenBank/DDBJ whole genome shotgun (WGS) entry which is preliminary data.</text>
</comment>
<gene>
    <name evidence="4" type="ORF">Pse7429DRAFT_3083</name>
</gene>
<accession>L8MUD7</accession>
<evidence type="ECO:0000259" key="3">
    <source>
        <dbReference type="Pfam" id="PF02525"/>
    </source>
</evidence>
<dbReference type="InterPro" id="IPR051545">
    <property type="entry name" value="NAD(P)H_dehydrogenase_qn"/>
</dbReference>
<dbReference type="EMBL" id="ALWB01000157">
    <property type="protein sequence ID" value="ELS31582.1"/>
    <property type="molecule type" value="Genomic_DNA"/>
</dbReference>
<dbReference type="Gene3D" id="3.40.50.360">
    <property type="match status" value="1"/>
</dbReference>
<protein>
    <submittedName>
        <fullName evidence="4">NAD(P)H dehydrogenase (Quinone)</fullName>
    </submittedName>
</protein>
<dbReference type="PATRIC" id="fig|927668.3.peg.3752"/>
<dbReference type="Proteomes" id="UP000011201">
    <property type="component" value="Unassembled WGS sequence"/>
</dbReference>
<dbReference type="SUPFAM" id="SSF52218">
    <property type="entry name" value="Flavoproteins"/>
    <property type="match status" value="1"/>
</dbReference>
<dbReference type="PANTHER" id="PTHR10204">
    <property type="entry name" value="NAD P H OXIDOREDUCTASE-RELATED"/>
    <property type="match status" value="1"/>
</dbReference>
<name>L8MUD7_9CYAN</name>
<evidence type="ECO:0000256" key="1">
    <source>
        <dbReference type="ARBA" id="ARBA00006252"/>
    </source>
</evidence>
<evidence type="ECO:0000313" key="4">
    <source>
        <dbReference type="EMBL" id="ELS31582.1"/>
    </source>
</evidence>
<proteinExistence type="inferred from homology"/>
<feature type="domain" description="Flavodoxin-like fold" evidence="3">
    <location>
        <begin position="12"/>
        <end position="193"/>
    </location>
</feature>
<dbReference type="GO" id="GO:0005829">
    <property type="term" value="C:cytosol"/>
    <property type="evidence" value="ECO:0007669"/>
    <property type="project" value="TreeGrafter"/>
</dbReference>
<comment type="similarity">
    <text evidence="1">Belongs to the NAD(P)H dehydrogenase (quinone) family.</text>
</comment>